<evidence type="ECO:0000313" key="3">
    <source>
        <dbReference type="EMBL" id="SPM27969.1"/>
    </source>
</evidence>
<keyword evidence="2" id="KW-0472">Membrane</keyword>
<keyword evidence="2" id="KW-0812">Transmembrane</keyword>
<evidence type="ECO:0000256" key="1">
    <source>
        <dbReference type="SAM" id="MobiDB-lite"/>
    </source>
</evidence>
<dbReference type="STRING" id="1841859.GCA_900157385_01451"/>
<name>A0A2U3N8Z6_9MYCO</name>
<evidence type="ECO:0000256" key="2">
    <source>
        <dbReference type="SAM" id="Phobius"/>
    </source>
</evidence>
<dbReference type="AlphaFoldDB" id="A0A2U3N8Z6"/>
<dbReference type="EMBL" id="FTRV01000010">
    <property type="protein sequence ID" value="SPM27969.1"/>
    <property type="molecule type" value="Genomic_DNA"/>
</dbReference>
<keyword evidence="4" id="KW-1185">Reference proteome</keyword>
<organism evidence="3 4">
    <name type="scientific">Mycobacterium terramassiliense</name>
    <dbReference type="NCBI Taxonomy" id="1841859"/>
    <lineage>
        <taxon>Bacteria</taxon>
        <taxon>Bacillati</taxon>
        <taxon>Actinomycetota</taxon>
        <taxon>Actinomycetes</taxon>
        <taxon>Mycobacteriales</taxon>
        <taxon>Mycobacteriaceae</taxon>
        <taxon>Mycobacterium</taxon>
    </lineage>
</organism>
<gene>
    <name evidence="3" type="ORF">MTAB308_1454</name>
</gene>
<evidence type="ECO:0000313" key="4">
    <source>
        <dbReference type="Proteomes" id="UP000241595"/>
    </source>
</evidence>
<proteinExistence type="predicted"/>
<accession>A0A2U3N8Z6</accession>
<reference evidence="3 4" key="1">
    <citation type="submission" date="2017-01" db="EMBL/GenBank/DDBJ databases">
        <authorList>
            <consortium name="Urmite Genomes"/>
        </authorList>
    </citation>
    <scope>NUCLEOTIDE SEQUENCE [LARGE SCALE GENOMIC DNA]</scope>
    <source>
        <strain evidence="3 4">AB308</strain>
    </source>
</reference>
<feature type="transmembrane region" description="Helical" evidence="2">
    <location>
        <begin position="16"/>
        <end position="35"/>
    </location>
</feature>
<sequence length="122" mass="12366">MTVDPVTPTPSLRRRVVLVVIGLLAVLLVVLGVVIDVSLRAQARRNLDDRLLAATSRADALAQARTPPQQVAAQLNGGVVRALVVTADGTAYGDPAINPDPGAGAFVPPPPPPGSGLIAGSP</sequence>
<keyword evidence="2" id="KW-1133">Transmembrane helix</keyword>
<protein>
    <submittedName>
        <fullName evidence="3">ATPase, partial</fullName>
    </submittedName>
</protein>
<dbReference type="Proteomes" id="UP000241595">
    <property type="component" value="Unassembled WGS sequence"/>
</dbReference>
<feature type="region of interest" description="Disordered" evidence="1">
    <location>
        <begin position="97"/>
        <end position="122"/>
    </location>
</feature>